<dbReference type="SUPFAM" id="SSF51556">
    <property type="entry name" value="Metallo-dependent hydrolases"/>
    <property type="match status" value="1"/>
</dbReference>
<dbReference type="PANTHER" id="PTHR22642:SF2">
    <property type="entry name" value="PROTEIN LONG AFTER FAR-RED 3"/>
    <property type="match status" value="1"/>
</dbReference>
<accession>A0ABP9K3J2</accession>
<proteinExistence type="predicted"/>
<dbReference type="InterPro" id="IPR011059">
    <property type="entry name" value="Metal-dep_hydrolase_composite"/>
</dbReference>
<evidence type="ECO:0000259" key="1">
    <source>
        <dbReference type="Pfam" id="PF07969"/>
    </source>
</evidence>
<organism evidence="2 3">
    <name type="scientific">Nocardia callitridis</name>
    <dbReference type="NCBI Taxonomy" id="648753"/>
    <lineage>
        <taxon>Bacteria</taxon>
        <taxon>Bacillati</taxon>
        <taxon>Actinomycetota</taxon>
        <taxon>Actinomycetes</taxon>
        <taxon>Mycobacteriales</taxon>
        <taxon>Nocardiaceae</taxon>
        <taxon>Nocardia</taxon>
    </lineage>
</organism>
<feature type="domain" description="Amidohydrolase 3" evidence="1">
    <location>
        <begin position="44"/>
        <end position="466"/>
    </location>
</feature>
<keyword evidence="3" id="KW-1185">Reference proteome</keyword>
<evidence type="ECO:0000313" key="2">
    <source>
        <dbReference type="EMBL" id="GAA5050585.1"/>
    </source>
</evidence>
<reference evidence="3" key="1">
    <citation type="journal article" date="2019" name="Int. J. Syst. Evol. Microbiol.">
        <title>The Global Catalogue of Microorganisms (GCM) 10K type strain sequencing project: providing services to taxonomists for standard genome sequencing and annotation.</title>
        <authorList>
            <consortium name="The Broad Institute Genomics Platform"/>
            <consortium name="The Broad Institute Genome Sequencing Center for Infectious Disease"/>
            <person name="Wu L."/>
            <person name="Ma J."/>
        </authorList>
    </citation>
    <scope>NUCLEOTIDE SEQUENCE [LARGE SCALE GENOMIC DNA]</scope>
    <source>
        <strain evidence="3">JCM 18298</strain>
    </source>
</reference>
<dbReference type="Pfam" id="PF07969">
    <property type="entry name" value="Amidohydro_3"/>
    <property type="match status" value="1"/>
</dbReference>
<dbReference type="SUPFAM" id="SSF51338">
    <property type="entry name" value="Composite domain of metallo-dependent hydrolases"/>
    <property type="match status" value="1"/>
</dbReference>
<name>A0ABP9K3J2_9NOCA</name>
<gene>
    <name evidence="2" type="ORF">GCM10023318_20970</name>
</gene>
<sequence>MVDTLFQEVRVRGRRCDVRVADGVVTHIGPGLPVEGARVITGGDGALLPGLHEHHCHLLACAAAADSVSCGPPQVRTAAHLHDVLSSAATEVGATAWIRGVGYDESVAGALDRAALDRSTGAIPTRVQHRGGSVWYLNSAAITALDLDITGPPGTERDAAGYATGRLWRADRWLGEHVPSRAAPDLGALGRALASYGVTGVTDATPELTESSTELLLGAHESGVLPQRLTVLGAANRAMRSAGVLDGPRKIVVSDHELPALDELIATIRSARAATDAPGTVAVHSVTRESLFLTLTALAEVGTLPGDRIEHAAVAPDEAIDILRELRLVVVTQPSLLALRGDDYLERAEPGDREILWRYGAFLAAGVPVYCSGDAPYGALDPWVSIAAATRRTTPKGRVVGAQERVSAETALSAYFAHPELDGRARTVTVGAPADLVLLDRTLEQALHDPDSRCVQRTFISGREVFDRENA</sequence>
<dbReference type="Gene3D" id="3.20.20.140">
    <property type="entry name" value="Metal-dependent hydrolases"/>
    <property type="match status" value="2"/>
</dbReference>
<dbReference type="InterPro" id="IPR013108">
    <property type="entry name" value="Amidohydro_3"/>
</dbReference>
<dbReference type="Gene3D" id="2.30.40.10">
    <property type="entry name" value="Urease, subunit C, domain 1"/>
    <property type="match status" value="1"/>
</dbReference>
<dbReference type="Proteomes" id="UP001500603">
    <property type="component" value="Unassembled WGS sequence"/>
</dbReference>
<protein>
    <submittedName>
        <fullName evidence="2">Amidohydrolase family protein</fullName>
    </submittedName>
</protein>
<comment type="caution">
    <text evidence="2">The sequence shown here is derived from an EMBL/GenBank/DDBJ whole genome shotgun (WGS) entry which is preliminary data.</text>
</comment>
<dbReference type="InterPro" id="IPR032466">
    <property type="entry name" value="Metal_Hydrolase"/>
</dbReference>
<dbReference type="EMBL" id="BAABJM010000002">
    <property type="protein sequence ID" value="GAA5050585.1"/>
    <property type="molecule type" value="Genomic_DNA"/>
</dbReference>
<dbReference type="PANTHER" id="PTHR22642">
    <property type="entry name" value="IMIDAZOLONEPROPIONASE"/>
    <property type="match status" value="1"/>
</dbReference>
<evidence type="ECO:0000313" key="3">
    <source>
        <dbReference type="Proteomes" id="UP001500603"/>
    </source>
</evidence>